<keyword evidence="2" id="KW-1185">Reference proteome</keyword>
<name>A0A2P7RCR5_9GAMM</name>
<proteinExistence type="predicted"/>
<dbReference type="Proteomes" id="UP000240243">
    <property type="component" value="Unassembled WGS sequence"/>
</dbReference>
<sequence length="341" mass="39486">MGGFAAINFSESLNAHKFIAISPQFSIDPTQMHPSDNRYRFEFSQIDYKYDFIASNKCISREGYIFYDDKHLDKFHAESILAKTKAEAIEVTYSDHPSAPMVNKTYGLKRILFEVATDTLNVTDIRQTIKSKTKESIEYLATHHHNTECISEIKRRAIDNDLNIHEVIYILNTAIKSEAEELTNIALFISSTCHQNTPKSDEIKRMRARILHKKNLHEAAFIELIGLQKQNHRIMKEILIECDDLDTLQRILDFNAVPHQLLTHSATSIKESKPIHSELIMDFVKSINERATLFRDLALQHEEKNIRKAYLLMKQANQIKPDGPFIRNKLSIYMKKLNLNN</sequence>
<protein>
    <submittedName>
        <fullName evidence="1">Uncharacterized protein</fullName>
    </submittedName>
</protein>
<dbReference type="AlphaFoldDB" id="A0A2P7RCR5"/>
<reference evidence="1 2" key="1">
    <citation type="submission" date="2018-03" db="EMBL/GenBank/DDBJ databases">
        <title>The draft genome of Zobellella sp. 59N8.</title>
        <authorList>
            <person name="Liu L."/>
            <person name="Li L."/>
            <person name="Zhang X."/>
            <person name="Liang L."/>
            <person name="Wang T."/>
        </authorList>
    </citation>
    <scope>NUCLEOTIDE SEQUENCE [LARGE SCALE GENOMIC DNA]</scope>
    <source>
        <strain evidence="1 2">59N8</strain>
    </source>
</reference>
<evidence type="ECO:0000313" key="2">
    <source>
        <dbReference type="Proteomes" id="UP000240243"/>
    </source>
</evidence>
<gene>
    <name evidence="1" type="ORF">C7H85_04305</name>
</gene>
<evidence type="ECO:0000313" key="1">
    <source>
        <dbReference type="EMBL" id="PSJ48026.1"/>
    </source>
</evidence>
<organism evidence="1 2">
    <name type="scientific">Zobellella endophytica</name>
    <dbReference type="NCBI Taxonomy" id="2116700"/>
    <lineage>
        <taxon>Bacteria</taxon>
        <taxon>Pseudomonadati</taxon>
        <taxon>Pseudomonadota</taxon>
        <taxon>Gammaproteobacteria</taxon>
        <taxon>Aeromonadales</taxon>
        <taxon>Aeromonadaceae</taxon>
        <taxon>Zobellella</taxon>
    </lineage>
</organism>
<accession>A0A2P7RCR5</accession>
<comment type="caution">
    <text evidence="1">The sequence shown here is derived from an EMBL/GenBank/DDBJ whole genome shotgun (WGS) entry which is preliminary data.</text>
</comment>
<dbReference type="EMBL" id="PXYG01000001">
    <property type="protein sequence ID" value="PSJ48026.1"/>
    <property type="molecule type" value="Genomic_DNA"/>
</dbReference>